<dbReference type="Gene3D" id="3.50.50.60">
    <property type="entry name" value="FAD/NAD(P)-binding domain"/>
    <property type="match status" value="2"/>
</dbReference>
<dbReference type="HOGENOM" id="CLU_031864_5_3_0"/>
<name>F7YUU0_9THEM</name>
<dbReference type="GO" id="GO:0016491">
    <property type="term" value="F:oxidoreductase activity"/>
    <property type="evidence" value="ECO:0007669"/>
    <property type="project" value="UniProtKB-KW"/>
</dbReference>
<dbReference type="OrthoDB" id="9786503at2"/>
<feature type="domain" description="FAD/NAD(P)-binding" evidence="3">
    <location>
        <begin position="2"/>
        <end position="225"/>
    </location>
</feature>
<dbReference type="PANTHER" id="PTHR48105">
    <property type="entry name" value="THIOREDOXIN REDUCTASE 1-RELATED-RELATED"/>
    <property type="match status" value="1"/>
</dbReference>
<dbReference type="STRING" id="688269.Theth_1443"/>
<gene>
    <name evidence="4" type="ORF">Theth_1443</name>
</gene>
<accession>F7YUU0</accession>
<keyword evidence="1" id="KW-0285">Flavoprotein</keyword>
<evidence type="ECO:0000313" key="5">
    <source>
        <dbReference type="Proteomes" id="UP000006804"/>
    </source>
</evidence>
<dbReference type="SUPFAM" id="SSF51905">
    <property type="entry name" value="FAD/NAD(P)-binding domain"/>
    <property type="match status" value="1"/>
</dbReference>
<dbReference type="InterPro" id="IPR036188">
    <property type="entry name" value="FAD/NAD-bd_sf"/>
</dbReference>
<dbReference type="Proteomes" id="UP000006804">
    <property type="component" value="Chromosome"/>
</dbReference>
<dbReference type="PRINTS" id="PR00368">
    <property type="entry name" value="FADPNR"/>
</dbReference>
<evidence type="ECO:0000259" key="3">
    <source>
        <dbReference type="Pfam" id="PF07992"/>
    </source>
</evidence>
<dbReference type="RefSeq" id="WP_013932714.1">
    <property type="nucleotide sequence ID" value="NC_015707.1"/>
</dbReference>
<evidence type="ECO:0000256" key="2">
    <source>
        <dbReference type="ARBA" id="ARBA00023002"/>
    </source>
</evidence>
<protein>
    <submittedName>
        <fullName evidence="4">FAD-dependent pyridine nucleotide-disulfide oxidoreductase</fullName>
    </submittedName>
</protein>
<evidence type="ECO:0000313" key="4">
    <source>
        <dbReference type="EMBL" id="AEH51500.1"/>
    </source>
</evidence>
<keyword evidence="2" id="KW-0560">Oxidoreductase</keyword>
<sequence>MHVGVVGAGPAGISAALFLSRYNFDVTLFEKDTIGGLIINAWKVENFPVFHPLSGEEIAQILKARLMESPVKVVLQEVFEVHGTTVKTNTNVYEFDKLIIASGTVPVKILEFEVDQNVVYEYRFLPKGIKCLAIYGAGDVAFDSALKAKENGVKFVHIFNRGKTVKAVPKLVECAKNAGIIYHEEEPILRVSPGLKVETEREIYDFDALLISIGRKPNLSFIKESSNNQYIVGDARGGFRQMSIAIGSAIETAMRIVMEVRES</sequence>
<dbReference type="Pfam" id="PF07992">
    <property type="entry name" value="Pyr_redox_2"/>
    <property type="match status" value="1"/>
</dbReference>
<dbReference type="eggNOG" id="COG0492">
    <property type="taxonomic scope" value="Bacteria"/>
</dbReference>
<dbReference type="AlphaFoldDB" id="F7YUU0"/>
<reference evidence="4 5" key="1">
    <citation type="submission" date="2010-11" db="EMBL/GenBank/DDBJ databases">
        <title>The complete genome of Thermotoga thermarum DSM 5069.</title>
        <authorList>
            <consortium name="US DOE Joint Genome Institute (JGI-PGF)"/>
            <person name="Lucas S."/>
            <person name="Copeland A."/>
            <person name="Lapidus A."/>
            <person name="Bruce D."/>
            <person name="Goodwin L."/>
            <person name="Pitluck S."/>
            <person name="Kyrpides N."/>
            <person name="Mavromatis K."/>
            <person name="Ivanova N."/>
            <person name="Zeytun A."/>
            <person name="Brettin T."/>
            <person name="Detter J.C."/>
            <person name="Tapia R."/>
            <person name="Han C."/>
            <person name="Land M."/>
            <person name="Hauser L."/>
            <person name="Markowitz V."/>
            <person name="Cheng J.-F."/>
            <person name="Hugenholtz P."/>
            <person name="Woyke T."/>
            <person name="Wu D."/>
            <person name="Spring S."/>
            <person name="Schroeder M."/>
            <person name="Brambilla E."/>
            <person name="Klenk H.-P."/>
            <person name="Eisen J.A."/>
        </authorList>
    </citation>
    <scope>NUCLEOTIDE SEQUENCE [LARGE SCALE GENOMIC DNA]</scope>
    <source>
        <strain evidence="4 5">DSM 5069</strain>
    </source>
</reference>
<dbReference type="PATRIC" id="fig|688269.3.peg.1493"/>
<dbReference type="InterPro" id="IPR023753">
    <property type="entry name" value="FAD/NAD-binding_dom"/>
</dbReference>
<keyword evidence="5" id="KW-1185">Reference proteome</keyword>
<dbReference type="InterPro" id="IPR050097">
    <property type="entry name" value="Ferredoxin-NADP_redctase_2"/>
</dbReference>
<proteinExistence type="predicted"/>
<evidence type="ECO:0000256" key="1">
    <source>
        <dbReference type="ARBA" id="ARBA00022630"/>
    </source>
</evidence>
<dbReference type="PRINTS" id="PR00469">
    <property type="entry name" value="PNDRDTASEII"/>
</dbReference>
<dbReference type="EMBL" id="CP002351">
    <property type="protein sequence ID" value="AEH51500.1"/>
    <property type="molecule type" value="Genomic_DNA"/>
</dbReference>
<dbReference type="KEGG" id="tta:Theth_1443"/>
<organism evidence="4 5">
    <name type="scientific">Pseudothermotoga thermarum DSM 5069</name>
    <dbReference type="NCBI Taxonomy" id="688269"/>
    <lineage>
        <taxon>Bacteria</taxon>
        <taxon>Thermotogati</taxon>
        <taxon>Thermotogota</taxon>
        <taxon>Thermotogae</taxon>
        <taxon>Thermotogales</taxon>
        <taxon>Thermotogaceae</taxon>
        <taxon>Pseudothermotoga</taxon>
    </lineage>
</organism>